<reference evidence="2" key="1">
    <citation type="submission" date="2022-08" db="EMBL/GenBank/DDBJ databases">
        <title>Reclassification of Massilia species as members of the genera Telluria, Duganella, Pseudoduganella, Mokoshia gen. nov. and Zemynaea gen. nov. using orthogonal and non-orthogonal genome-based approaches.</title>
        <authorList>
            <person name="Bowman J.P."/>
        </authorList>
    </citation>
    <scope>NUCLEOTIDE SEQUENCE</scope>
    <source>
        <strain evidence="2">LMG 11547</strain>
    </source>
</reference>
<dbReference type="InterPro" id="IPR041304">
    <property type="entry name" value="AbiTii"/>
</dbReference>
<dbReference type="Proteomes" id="UP001165263">
    <property type="component" value="Unassembled WGS sequence"/>
</dbReference>
<sequence>MSQVSNITPQSQGVRKQSRSQHVLELARELLDDIELSRTPPENLILKASRLARWVGNDEIRLWLKREMGGYYVNCETSLKYMSLTGRWTDKENKRGYWGPLAQHEAAILAEKSKLSSMRTPDSSSDYALAAISSVTKSMSSTATYIATLSGIRTRVLALLHEFVSNVYYEKEFDSLAESIFENYKKEVDLLISQHCGDVLEKLPAVMDRLSDGDVESITHAMTTCRRIIESFADSIFPASDEIIEIGGNKLKLDASKHQNRINAFIHQRTNSQSRKQRLRQNLSNLFDRVSSAVHSESTAEEARALFLNTYLLLGEILHLDIRK</sequence>
<accession>A0ABT2BWU0</accession>
<proteinExistence type="predicted"/>
<organism evidence="2 3">
    <name type="scientific">Telluria mixta</name>
    <dbReference type="NCBI Taxonomy" id="34071"/>
    <lineage>
        <taxon>Bacteria</taxon>
        <taxon>Pseudomonadati</taxon>
        <taxon>Pseudomonadota</taxon>
        <taxon>Betaproteobacteria</taxon>
        <taxon>Burkholderiales</taxon>
        <taxon>Oxalobacteraceae</taxon>
        <taxon>Telluria group</taxon>
        <taxon>Telluria</taxon>
    </lineage>
</organism>
<evidence type="ECO:0000313" key="3">
    <source>
        <dbReference type="Proteomes" id="UP001165263"/>
    </source>
</evidence>
<dbReference type="EMBL" id="JANUHC010000003">
    <property type="protein sequence ID" value="MCS0629598.1"/>
    <property type="molecule type" value="Genomic_DNA"/>
</dbReference>
<evidence type="ECO:0000259" key="1">
    <source>
        <dbReference type="Pfam" id="PF18864"/>
    </source>
</evidence>
<name>A0ABT2BWU0_9BURK</name>
<dbReference type="Pfam" id="PF18864">
    <property type="entry name" value="AbiTii"/>
    <property type="match status" value="1"/>
</dbReference>
<keyword evidence="3" id="KW-1185">Reference proteome</keyword>
<evidence type="ECO:0000313" key="2">
    <source>
        <dbReference type="EMBL" id="MCS0629598.1"/>
    </source>
</evidence>
<dbReference type="RefSeq" id="WP_259448728.1">
    <property type="nucleotide sequence ID" value="NZ_CP119520.1"/>
</dbReference>
<protein>
    <recommendedName>
        <fullName evidence="1">AbiTii domain-containing protein</fullName>
    </recommendedName>
</protein>
<feature type="domain" description="AbiTii" evidence="1">
    <location>
        <begin position="25"/>
        <end position="190"/>
    </location>
</feature>
<gene>
    <name evidence="2" type="ORF">NX786_09655</name>
</gene>
<comment type="caution">
    <text evidence="2">The sequence shown here is derived from an EMBL/GenBank/DDBJ whole genome shotgun (WGS) entry which is preliminary data.</text>
</comment>